<evidence type="ECO:0000313" key="2">
    <source>
        <dbReference type="Proteomes" id="UP000237819"/>
    </source>
</evidence>
<dbReference type="EMBL" id="PUHZ01000025">
    <property type="protein sequence ID" value="PQO42477.1"/>
    <property type="molecule type" value="Genomic_DNA"/>
</dbReference>
<proteinExistence type="predicted"/>
<reference evidence="1 2" key="1">
    <citation type="submission" date="2018-02" db="EMBL/GenBank/DDBJ databases">
        <title>Comparative genomes isolates from brazilian mangrove.</title>
        <authorList>
            <person name="Araujo J.E."/>
            <person name="Taketani R.G."/>
            <person name="Silva M.C.P."/>
            <person name="Loureco M.V."/>
            <person name="Andreote F.D."/>
        </authorList>
    </citation>
    <scope>NUCLEOTIDE SEQUENCE [LARGE SCALE GENOMIC DNA]</scope>
    <source>
        <strain evidence="1 2">Nap-Phe MGV</strain>
    </source>
</reference>
<sequence length="78" mass="9109">MEDLLPQTLLIFGKRGIVRNLIVFVDWFCFQLSLLNLSAVDRPDDIPKKTLAPRRDHRPVDTVFLGRLFKRLNISLFV</sequence>
<gene>
    <name evidence="1" type="ORF">C5Y93_29570</name>
</gene>
<protein>
    <submittedName>
        <fullName evidence="1">Uncharacterized protein</fullName>
    </submittedName>
</protein>
<organism evidence="1 2">
    <name type="scientific">Blastopirellula marina</name>
    <dbReference type="NCBI Taxonomy" id="124"/>
    <lineage>
        <taxon>Bacteria</taxon>
        <taxon>Pseudomonadati</taxon>
        <taxon>Planctomycetota</taxon>
        <taxon>Planctomycetia</taxon>
        <taxon>Pirellulales</taxon>
        <taxon>Pirellulaceae</taxon>
        <taxon>Blastopirellula</taxon>
    </lineage>
</organism>
<accession>A0A2S8GDE4</accession>
<evidence type="ECO:0000313" key="1">
    <source>
        <dbReference type="EMBL" id="PQO42477.1"/>
    </source>
</evidence>
<name>A0A2S8GDE4_9BACT</name>
<comment type="caution">
    <text evidence="1">The sequence shown here is derived from an EMBL/GenBank/DDBJ whole genome shotgun (WGS) entry which is preliminary data.</text>
</comment>
<dbReference type="Proteomes" id="UP000237819">
    <property type="component" value="Unassembled WGS sequence"/>
</dbReference>
<dbReference type="AlphaFoldDB" id="A0A2S8GDE4"/>